<accession>A0A0V8D1C8</accession>
<proteinExistence type="predicted"/>
<dbReference type="EMBL" id="LKLP01000089">
    <property type="protein sequence ID" value="KSU07332.1"/>
    <property type="molecule type" value="Genomic_DNA"/>
</dbReference>
<dbReference type="AlphaFoldDB" id="A0A0V8D1C8"/>
<gene>
    <name evidence="1" type="ORF">LMG8520_1876</name>
</gene>
<comment type="caution">
    <text evidence="1">The sequence shown here is derived from an EMBL/GenBank/DDBJ whole genome shotgun (WGS) entry which is preliminary data.</text>
</comment>
<evidence type="ECO:0000313" key="1">
    <source>
        <dbReference type="EMBL" id="KSU07332.1"/>
    </source>
</evidence>
<organism evidence="1 2">
    <name type="scientific">Lactococcus lactis subsp. lactis</name>
    <name type="common">Streptococcus lactis</name>
    <dbReference type="NCBI Taxonomy" id="1360"/>
    <lineage>
        <taxon>Bacteria</taxon>
        <taxon>Bacillati</taxon>
        <taxon>Bacillota</taxon>
        <taxon>Bacilli</taxon>
        <taxon>Lactobacillales</taxon>
        <taxon>Streptococcaceae</taxon>
        <taxon>Lactococcus</taxon>
    </lineage>
</organism>
<dbReference type="Proteomes" id="UP000054230">
    <property type="component" value="Unassembled WGS sequence"/>
</dbReference>
<evidence type="ECO:0000313" key="2">
    <source>
        <dbReference type="Proteomes" id="UP000054230"/>
    </source>
</evidence>
<dbReference type="RefSeq" id="WP_058210102.1">
    <property type="nucleotide sequence ID" value="NZ_LKLP01000089.1"/>
</dbReference>
<dbReference type="PATRIC" id="fig|1360.106.peg.2246"/>
<name>A0A0V8D1C8_LACLL</name>
<sequence>MKKIINSLAFFLLGSAVGIGVYSHINISKPVTSFSVSTPEQKQKNNRTIEYCVKRFPTVASFEEIYNLKDYPDRSKHLLVLPHGGILGSLSSKSDLVELQEGDKITYYHTQTDPNSASMIQIEKAIETNNMS</sequence>
<reference evidence="2" key="1">
    <citation type="submission" date="2015-10" db="EMBL/GenBank/DDBJ databases">
        <title>Draft Genome Sequences of 11 Lactococcus lactis subspecies cremoris strains.</title>
        <authorList>
            <person name="Wels M."/>
            <person name="Backus L."/>
            <person name="Boekhorst J."/>
            <person name="Dijkstra A."/>
            <person name="Beerthuizen M."/>
            <person name="Kelly W."/>
            <person name="Siezen R."/>
            <person name="Bachmann H."/>
            <person name="Van Hijum S."/>
        </authorList>
    </citation>
    <scope>NUCLEOTIDE SEQUENCE [LARGE SCALE GENOMIC DNA]</scope>
    <source>
        <strain evidence="2">LMG8520</strain>
    </source>
</reference>
<protein>
    <submittedName>
        <fullName evidence="1">Uncharacterized protein</fullName>
    </submittedName>
</protein>